<evidence type="ECO:0000256" key="5">
    <source>
        <dbReference type="ARBA" id="ARBA00022833"/>
    </source>
</evidence>
<dbReference type="PANTHER" id="PTHR46481">
    <property type="entry name" value="ZINC FINGER BED DOMAIN-CONTAINING PROTEIN 4"/>
    <property type="match status" value="1"/>
</dbReference>
<dbReference type="InterPro" id="IPR003656">
    <property type="entry name" value="Znf_BED"/>
</dbReference>
<dbReference type="InParanoid" id="A0A251RV67"/>
<dbReference type="Pfam" id="PF05699">
    <property type="entry name" value="Dimer_Tnp_hAT"/>
    <property type="match status" value="1"/>
</dbReference>
<dbReference type="InterPro" id="IPR025525">
    <property type="entry name" value="hAT-like_transposase_RNase-H"/>
</dbReference>
<keyword evidence="9" id="KW-0539">Nucleus</keyword>
<comment type="subcellular location">
    <subcellularLocation>
        <location evidence="1">Nucleus</location>
    </subcellularLocation>
</comment>
<feature type="region of interest" description="Disordered" evidence="11">
    <location>
        <begin position="62"/>
        <end position="105"/>
    </location>
</feature>
<evidence type="ECO:0000256" key="6">
    <source>
        <dbReference type="ARBA" id="ARBA00023015"/>
    </source>
</evidence>
<evidence type="ECO:0000256" key="3">
    <source>
        <dbReference type="ARBA" id="ARBA00022723"/>
    </source>
</evidence>
<feature type="region of interest" description="Disordered" evidence="11">
    <location>
        <begin position="614"/>
        <end position="634"/>
    </location>
</feature>
<keyword evidence="6" id="KW-0805">Transcription regulation</keyword>
<sequence>MTLTDLSQVSLQPTSTASPHSHSAGHPPHSHSAGHPPHSHSAGHPPHRQLHRTGIHRTATPAFKIKKFNMSDSQKKVGKKKDKKSYPESDSVKIDLENDSSMNMDVEDDEVHSVEVDDTNDSDDNKSGVKRQRKERSIVWQYFTKLKKKAVGGKVPSKCNKCNHIIIYDSKQGTGNISKHIKSCYGSSFKDVGQMILNSDMKLKSSTFSQSMFREMLVAAIVMHELPLSFVDYKGFRDLFKYLQPDVNIISRNTVKSDLLKMYKREKEKVKEMLMESPGRLCLTSDLWTSIATDGYLAITVHFMDKQWVLQKRVLSFSFMPPPHTGVALCEKVFSILVEWGIENKIFSMTLDNASSNDTFIGLLREQLNKKLPLVSRGNFFHLRCCAHILNLIVQDGLKQIDECIYKVRESIKYVKGSQQRKEKFIECVQLLSLKRKKGLRQDVVTRWNSTFLMLDGALFYRRAFCHLELSDSNYKHCPNALEWEKIGKMCSFLGVFYDITNVFSGSKYPTANLYYPHVFMAYLTLKEGMGSEDEYMRKMADLMMTKFQKYWSDFSLTLAIAVVLDPRYKLHFIEWSYSQVYGRDSKEYEYVDEVLHSTFHEYVELNMDGGSSTTSNVASTSEASKGVEDTVDDDSTSVFGVRARLKDFDQFQSKDFLANKKSELQLYLDESRVDRNSNLDVLTFWKANEFRYPTLARMARDFLTIPVSTVASESTFSASGRVLNEHRSSLGKDTVEALICTKDWLYGDYCSNEVNLDELTEDIMSLDISGESNASNSMNNSKV</sequence>
<evidence type="ECO:0000256" key="11">
    <source>
        <dbReference type="SAM" id="MobiDB-lite"/>
    </source>
</evidence>
<keyword evidence="7" id="KW-0238">DNA-binding</keyword>
<keyword evidence="5" id="KW-0862">Zinc</keyword>
<dbReference type="PANTHER" id="PTHR46481:SF6">
    <property type="entry name" value="ZINC FINGER BED DOMAIN-CONTAINING PROTEIN RICESLEEPER 2-LIKE"/>
    <property type="match status" value="1"/>
</dbReference>
<dbReference type="OMA" id="DINKESM"/>
<dbReference type="GO" id="GO:0003677">
    <property type="term" value="F:DNA binding"/>
    <property type="evidence" value="ECO:0007669"/>
    <property type="project" value="UniProtKB-KW"/>
</dbReference>
<organism evidence="13 14">
    <name type="scientific">Helianthus annuus</name>
    <name type="common">Common sunflower</name>
    <dbReference type="NCBI Taxonomy" id="4232"/>
    <lineage>
        <taxon>Eukaryota</taxon>
        <taxon>Viridiplantae</taxon>
        <taxon>Streptophyta</taxon>
        <taxon>Embryophyta</taxon>
        <taxon>Tracheophyta</taxon>
        <taxon>Spermatophyta</taxon>
        <taxon>Magnoliopsida</taxon>
        <taxon>eudicotyledons</taxon>
        <taxon>Gunneridae</taxon>
        <taxon>Pentapetalae</taxon>
        <taxon>asterids</taxon>
        <taxon>campanulids</taxon>
        <taxon>Asterales</taxon>
        <taxon>Asteraceae</taxon>
        <taxon>Asteroideae</taxon>
        <taxon>Heliantheae alliance</taxon>
        <taxon>Heliantheae</taxon>
        <taxon>Helianthus</taxon>
    </lineage>
</organism>
<evidence type="ECO:0000256" key="9">
    <source>
        <dbReference type="ARBA" id="ARBA00023242"/>
    </source>
</evidence>
<evidence type="ECO:0000256" key="7">
    <source>
        <dbReference type="ARBA" id="ARBA00023125"/>
    </source>
</evidence>
<evidence type="ECO:0000256" key="2">
    <source>
        <dbReference type="ARBA" id="ARBA00011738"/>
    </source>
</evidence>
<proteinExistence type="predicted"/>
<dbReference type="SMART" id="SM00614">
    <property type="entry name" value="ZnF_BED"/>
    <property type="match status" value="1"/>
</dbReference>
<evidence type="ECO:0000313" key="14">
    <source>
        <dbReference type="Proteomes" id="UP000215914"/>
    </source>
</evidence>
<dbReference type="InterPro" id="IPR052035">
    <property type="entry name" value="ZnF_BED_domain_contain"/>
</dbReference>
<accession>A0A251RV67</accession>
<feature type="region of interest" description="Disordered" evidence="11">
    <location>
        <begin position="1"/>
        <end position="49"/>
    </location>
</feature>
<dbReference type="GO" id="GO:0008270">
    <property type="term" value="F:zinc ion binding"/>
    <property type="evidence" value="ECO:0007669"/>
    <property type="project" value="UniProtKB-KW"/>
</dbReference>
<keyword evidence="14" id="KW-1185">Reference proteome</keyword>
<evidence type="ECO:0000313" key="13">
    <source>
        <dbReference type="EMBL" id="OTF86759.1"/>
    </source>
</evidence>
<dbReference type="SUPFAM" id="SSF53098">
    <property type="entry name" value="Ribonuclease H-like"/>
    <property type="match status" value="1"/>
</dbReference>
<dbReference type="InterPro" id="IPR008906">
    <property type="entry name" value="HATC_C_dom"/>
</dbReference>
<dbReference type="SUPFAM" id="SSF140996">
    <property type="entry name" value="Hermes dimerisation domain"/>
    <property type="match status" value="1"/>
</dbReference>
<feature type="compositionally biased region" description="Polar residues" evidence="11">
    <location>
        <begin position="614"/>
        <end position="624"/>
    </location>
</feature>
<reference evidence="14" key="1">
    <citation type="journal article" date="2017" name="Nature">
        <title>The sunflower genome provides insights into oil metabolism, flowering and Asterid evolution.</title>
        <authorList>
            <person name="Badouin H."/>
            <person name="Gouzy J."/>
            <person name="Grassa C.J."/>
            <person name="Murat F."/>
            <person name="Staton S.E."/>
            <person name="Cottret L."/>
            <person name="Lelandais-Briere C."/>
            <person name="Owens G.L."/>
            <person name="Carrere S."/>
            <person name="Mayjonade B."/>
            <person name="Legrand L."/>
            <person name="Gill N."/>
            <person name="Kane N.C."/>
            <person name="Bowers J.E."/>
            <person name="Hubner S."/>
            <person name="Bellec A."/>
            <person name="Berard A."/>
            <person name="Berges H."/>
            <person name="Blanchet N."/>
            <person name="Boniface M.C."/>
            <person name="Brunel D."/>
            <person name="Catrice O."/>
            <person name="Chaidir N."/>
            <person name="Claudel C."/>
            <person name="Donnadieu C."/>
            <person name="Faraut T."/>
            <person name="Fievet G."/>
            <person name="Helmstetter N."/>
            <person name="King M."/>
            <person name="Knapp S.J."/>
            <person name="Lai Z."/>
            <person name="Le Paslier M.C."/>
            <person name="Lippi Y."/>
            <person name="Lorenzon L."/>
            <person name="Mandel J.R."/>
            <person name="Marage G."/>
            <person name="Marchand G."/>
            <person name="Marquand E."/>
            <person name="Bret-Mestries E."/>
            <person name="Morien E."/>
            <person name="Nambeesan S."/>
            <person name="Nguyen T."/>
            <person name="Pegot-Espagnet P."/>
            <person name="Pouilly N."/>
            <person name="Raftis F."/>
            <person name="Sallet E."/>
            <person name="Schiex T."/>
            <person name="Thomas J."/>
            <person name="Vandecasteele C."/>
            <person name="Vares D."/>
            <person name="Vear F."/>
            <person name="Vautrin S."/>
            <person name="Crespi M."/>
            <person name="Mangin B."/>
            <person name="Burke J.M."/>
            <person name="Salse J."/>
            <person name="Munos S."/>
            <person name="Vincourt P."/>
            <person name="Rieseberg L.H."/>
            <person name="Langlade N.B."/>
        </authorList>
    </citation>
    <scope>NUCLEOTIDE SEQUENCE [LARGE SCALE GENOMIC DNA]</scope>
    <source>
        <strain evidence="14">cv. SF193</strain>
    </source>
</reference>
<keyword evidence="3" id="KW-0479">Metal-binding</keyword>
<dbReference type="Proteomes" id="UP000215914">
    <property type="component" value="Chromosome 17"/>
</dbReference>
<feature type="domain" description="BED-type" evidence="12">
    <location>
        <begin position="134"/>
        <end position="192"/>
    </location>
</feature>
<protein>
    <submittedName>
        <fullName evidence="13">Putative AC transposase</fullName>
    </submittedName>
</protein>
<dbReference type="InterPro" id="IPR012337">
    <property type="entry name" value="RNaseH-like_sf"/>
</dbReference>
<evidence type="ECO:0000256" key="8">
    <source>
        <dbReference type="ARBA" id="ARBA00023163"/>
    </source>
</evidence>
<keyword evidence="8" id="KW-0804">Transcription</keyword>
<evidence type="ECO:0000259" key="12">
    <source>
        <dbReference type="PROSITE" id="PS50808"/>
    </source>
</evidence>
<comment type="subunit">
    <text evidence="2">Homodimer.</text>
</comment>
<dbReference type="EMBL" id="CM007906">
    <property type="protein sequence ID" value="OTF86759.1"/>
    <property type="molecule type" value="Genomic_DNA"/>
</dbReference>
<feature type="compositionally biased region" description="Acidic residues" evidence="11">
    <location>
        <begin position="113"/>
        <end position="122"/>
    </location>
</feature>
<evidence type="ECO:0000256" key="1">
    <source>
        <dbReference type="ARBA" id="ARBA00004123"/>
    </source>
</evidence>
<evidence type="ECO:0000256" key="4">
    <source>
        <dbReference type="ARBA" id="ARBA00022771"/>
    </source>
</evidence>
<dbReference type="PROSITE" id="PS50808">
    <property type="entry name" value="ZF_BED"/>
    <property type="match status" value="1"/>
</dbReference>
<dbReference type="GO" id="GO:0005634">
    <property type="term" value="C:nucleus"/>
    <property type="evidence" value="ECO:0007669"/>
    <property type="project" value="UniProtKB-SubCell"/>
</dbReference>
<evidence type="ECO:0000256" key="10">
    <source>
        <dbReference type="PROSITE-ProRule" id="PRU00027"/>
    </source>
</evidence>
<name>A0A251RV67_HELAN</name>
<feature type="compositionally biased region" description="Low complexity" evidence="11">
    <location>
        <begin position="13"/>
        <end position="44"/>
    </location>
</feature>
<dbReference type="AlphaFoldDB" id="A0A251RV67"/>
<dbReference type="GO" id="GO:0046983">
    <property type="term" value="F:protein dimerization activity"/>
    <property type="evidence" value="ECO:0007669"/>
    <property type="project" value="InterPro"/>
</dbReference>
<feature type="compositionally biased region" description="Polar residues" evidence="11">
    <location>
        <begin position="1"/>
        <end position="12"/>
    </location>
</feature>
<gene>
    <name evidence="13" type="primary">TRA1</name>
    <name evidence="13" type="ORF">HannXRQ_Chr17g0554281</name>
</gene>
<dbReference type="Pfam" id="PF14372">
    <property type="entry name" value="hAT-like_RNase-H"/>
    <property type="match status" value="1"/>
</dbReference>
<feature type="region of interest" description="Disordered" evidence="11">
    <location>
        <begin position="113"/>
        <end position="132"/>
    </location>
</feature>
<keyword evidence="4 10" id="KW-0863">Zinc-finger</keyword>
<feature type="compositionally biased region" description="Basic and acidic residues" evidence="11">
    <location>
        <begin position="84"/>
        <end position="96"/>
    </location>
</feature>